<dbReference type="PANTHER" id="PTHR43563:SF14">
    <property type="entry name" value="AMINE OXIDASE"/>
    <property type="match status" value="1"/>
</dbReference>
<comment type="catalytic activity">
    <reaction evidence="4">
        <text>a secondary aliphatic amine + O2 + H2O = a primary amine + an aldehyde + H2O2</text>
        <dbReference type="Rhea" id="RHEA:26414"/>
        <dbReference type="ChEBI" id="CHEBI:15377"/>
        <dbReference type="ChEBI" id="CHEBI:15379"/>
        <dbReference type="ChEBI" id="CHEBI:16240"/>
        <dbReference type="ChEBI" id="CHEBI:17478"/>
        <dbReference type="ChEBI" id="CHEBI:58855"/>
        <dbReference type="ChEBI" id="CHEBI:65296"/>
        <dbReference type="EC" id="1.4.3.4"/>
    </reaction>
</comment>
<dbReference type="InterPro" id="IPR001613">
    <property type="entry name" value="Flavin_amine_oxidase"/>
</dbReference>
<keyword evidence="3 6" id="KW-0560">Oxidoreductase</keyword>
<dbReference type="RefSeq" id="XP_041554069.1">
    <property type="nucleotide sequence ID" value="XM_041701156.1"/>
</dbReference>
<evidence type="ECO:0000259" key="7">
    <source>
        <dbReference type="Pfam" id="PF01593"/>
    </source>
</evidence>
<evidence type="ECO:0000313" key="8">
    <source>
        <dbReference type="EMBL" id="BCS21875.1"/>
    </source>
</evidence>
<evidence type="ECO:0000313" key="9">
    <source>
        <dbReference type="Proteomes" id="UP000654913"/>
    </source>
</evidence>
<dbReference type="SUPFAM" id="SSF51905">
    <property type="entry name" value="FAD/NAD(P)-binding domain"/>
    <property type="match status" value="1"/>
</dbReference>
<dbReference type="SUPFAM" id="SSF55298">
    <property type="entry name" value="YjgF-like"/>
    <property type="match status" value="1"/>
</dbReference>
<dbReference type="CDD" id="cd00448">
    <property type="entry name" value="YjgF_YER057c_UK114_family"/>
    <property type="match status" value="1"/>
</dbReference>
<dbReference type="OrthoDB" id="5046242at2759"/>
<accession>A0A7R7XI45</accession>
<dbReference type="KEGG" id="apuu:APUU_30100A"/>
<dbReference type="Proteomes" id="UP000654913">
    <property type="component" value="Chromosome 3"/>
</dbReference>
<dbReference type="Gene3D" id="1.10.405.10">
    <property type="entry name" value="Guanine Nucleotide Dissociation Inhibitor, domain 1"/>
    <property type="match status" value="1"/>
</dbReference>
<dbReference type="Gene3D" id="3.30.1330.40">
    <property type="entry name" value="RutC-like"/>
    <property type="match status" value="1"/>
</dbReference>
<dbReference type="EC" id="1.4.3.-" evidence="6"/>
<evidence type="ECO:0000256" key="6">
    <source>
        <dbReference type="RuleBase" id="RU362067"/>
    </source>
</evidence>
<dbReference type="InterPro" id="IPR035959">
    <property type="entry name" value="RutC-like_sf"/>
</dbReference>
<sequence>MTPKNKYLCPTFINPPSLPDPEFYSHAVSVNGCGRLVFTSGQVGGRKDGTFPESFKDQVEQAFKNLEDVLHASGAQIRDVIKLKWFCVNWNADESFPDLLKSTFAFLTDRYGVRFQPLTTLVPVPALAFPHIKFEVEATAAIGGSRTPFAPSPNPSELRLASLKADAVVVGAGFSGLQAAYDLHQIGHKVLLLEAKNRVGGRSWTIPLKSGKGRVELGATWINQKTQPKVYALAKQFGLDIVEQYTKGLAVYQDTNGHIFRTDVASVPEDTTSSRGPGTNFNLKQMFQQIELLQKEVDLRETSKFPASIDVSVEAWIKQNQFTPFAADYLRAFVRGIVCREPEDVGIHYALDYIKSGGGFESLFLEGPEGAQALKIKQGTSAIAEGLANTLPPGSAILNTPVDRIEQYGGGVTLGTTNGLTVEAKKVVIAIPTHVYQKIHFSPPLPYDKRAIVSRTKPGHLAKVIMTYARPWWREIGLVGIFQSFTGPINLSWEISDSANEQYSLALFLCGDAESKWEKLSSLSREEALINHLVELVGPEHGHLAKDVLEINEQTWTKEEYIEGAPTSAIGPGELSRHGNALRAPFHNLFFGGGETAFEWKGYMEGALRAGSRVADEVNHALSMNSTSKL</sequence>
<dbReference type="GeneID" id="64971880"/>
<dbReference type="PRINTS" id="PR00757">
    <property type="entry name" value="AMINEOXDASEF"/>
</dbReference>
<name>A0A7R7XI45_9EURO</name>
<reference evidence="8" key="1">
    <citation type="submission" date="2021-01" db="EMBL/GenBank/DDBJ databases">
        <authorList>
            <consortium name="Aspergillus puulaauensis MK2 genome sequencing consortium"/>
            <person name="Kazuki M."/>
            <person name="Futagami T."/>
        </authorList>
    </citation>
    <scope>NUCLEOTIDE SEQUENCE</scope>
    <source>
        <strain evidence="8">MK2</strain>
    </source>
</reference>
<dbReference type="AlphaFoldDB" id="A0A7R7XI45"/>
<organism evidence="8 9">
    <name type="scientific">Aspergillus puulaauensis</name>
    <dbReference type="NCBI Taxonomy" id="1220207"/>
    <lineage>
        <taxon>Eukaryota</taxon>
        <taxon>Fungi</taxon>
        <taxon>Dikarya</taxon>
        <taxon>Ascomycota</taxon>
        <taxon>Pezizomycotina</taxon>
        <taxon>Eurotiomycetes</taxon>
        <taxon>Eurotiomycetidae</taxon>
        <taxon>Eurotiales</taxon>
        <taxon>Aspergillaceae</taxon>
        <taxon>Aspergillus</taxon>
    </lineage>
</organism>
<feature type="binding site" evidence="5">
    <location>
        <begin position="194"/>
        <end position="195"/>
    </location>
    <ligand>
        <name>FAD</name>
        <dbReference type="ChEBI" id="CHEBI:57692"/>
    </ligand>
</feature>
<feature type="domain" description="Amine oxidase" evidence="7">
    <location>
        <begin position="174"/>
        <end position="618"/>
    </location>
</feature>
<evidence type="ECO:0000256" key="2">
    <source>
        <dbReference type="ARBA" id="ARBA00005995"/>
    </source>
</evidence>
<comment type="similarity">
    <text evidence="2 6">Belongs to the flavin monoamine oxidase family.</text>
</comment>
<dbReference type="SUPFAM" id="SSF54373">
    <property type="entry name" value="FAD-linked reductases, C-terminal domain"/>
    <property type="match status" value="1"/>
</dbReference>
<dbReference type="InterPro" id="IPR036188">
    <property type="entry name" value="FAD/NAD-bd_sf"/>
</dbReference>
<dbReference type="PANTHER" id="PTHR43563">
    <property type="entry name" value="AMINE OXIDASE"/>
    <property type="match status" value="1"/>
</dbReference>
<reference evidence="8" key="2">
    <citation type="submission" date="2021-02" db="EMBL/GenBank/DDBJ databases">
        <title>Aspergillus puulaauensis MK2 genome sequence.</title>
        <authorList>
            <person name="Futagami T."/>
            <person name="Mori K."/>
            <person name="Kadooka C."/>
            <person name="Tanaka T."/>
        </authorList>
    </citation>
    <scope>NUCLEOTIDE SEQUENCE</scope>
    <source>
        <strain evidence="8">MK2</strain>
    </source>
</reference>
<feature type="binding site" evidence="5">
    <location>
        <position position="508"/>
    </location>
    <ligand>
        <name>substrate</name>
    </ligand>
</feature>
<proteinExistence type="inferred from homology"/>
<dbReference type="Pfam" id="PF01042">
    <property type="entry name" value="Ribonuc_L-PSP"/>
    <property type="match status" value="1"/>
</dbReference>
<evidence type="ECO:0000256" key="5">
    <source>
        <dbReference type="PIRSR" id="PIRSR601613-1"/>
    </source>
</evidence>
<comment type="cofactor">
    <cofactor evidence="1 6">
        <name>FAD</name>
        <dbReference type="ChEBI" id="CHEBI:57692"/>
    </cofactor>
</comment>
<dbReference type="EMBL" id="AP024445">
    <property type="protein sequence ID" value="BCS21875.1"/>
    <property type="molecule type" value="Genomic_DNA"/>
</dbReference>
<dbReference type="Gene3D" id="3.90.660.10">
    <property type="match status" value="1"/>
</dbReference>
<feature type="binding site" evidence="5">
    <location>
        <position position="402"/>
    </location>
    <ligand>
        <name>FAD</name>
        <dbReference type="ChEBI" id="CHEBI:57692"/>
    </ligand>
</feature>
<gene>
    <name evidence="8" type="ORF">APUU_30100A</name>
</gene>
<dbReference type="Gene3D" id="3.50.50.60">
    <property type="entry name" value="FAD/NAD(P)-binding domain"/>
    <property type="match status" value="1"/>
</dbReference>
<evidence type="ECO:0000256" key="4">
    <source>
        <dbReference type="ARBA" id="ARBA00048448"/>
    </source>
</evidence>
<evidence type="ECO:0000256" key="3">
    <source>
        <dbReference type="ARBA" id="ARBA00023002"/>
    </source>
</evidence>
<dbReference type="InterPro" id="IPR050703">
    <property type="entry name" value="Flavin_MAO"/>
</dbReference>
<keyword evidence="6" id="KW-0285">Flavoprotein</keyword>
<feature type="binding site" evidence="5">
    <location>
        <position position="595"/>
    </location>
    <ligand>
        <name>FAD</name>
        <dbReference type="ChEBI" id="CHEBI:57692"/>
    </ligand>
</feature>
<keyword evidence="9" id="KW-1185">Reference proteome</keyword>
<protein>
    <recommendedName>
        <fullName evidence="6">Amine oxidase</fullName>
        <ecNumber evidence="6">1.4.3.-</ecNumber>
    </recommendedName>
</protein>
<dbReference type="InterPro" id="IPR002937">
    <property type="entry name" value="Amino_oxidase"/>
</dbReference>
<keyword evidence="6" id="KW-0274">FAD</keyword>
<dbReference type="Pfam" id="PF01593">
    <property type="entry name" value="Amino_oxidase"/>
    <property type="match status" value="1"/>
</dbReference>
<dbReference type="GO" id="GO:0097621">
    <property type="term" value="F:monoamine oxidase activity"/>
    <property type="evidence" value="ECO:0007669"/>
    <property type="project" value="UniProtKB-EC"/>
</dbReference>
<dbReference type="InterPro" id="IPR006175">
    <property type="entry name" value="YjgF/YER057c/UK114"/>
</dbReference>
<feature type="binding site" evidence="5">
    <location>
        <position position="175"/>
    </location>
    <ligand>
        <name>FAD</name>
        <dbReference type="ChEBI" id="CHEBI:57692"/>
    </ligand>
</feature>
<evidence type="ECO:0000256" key="1">
    <source>
        <dbReference type="ARBA" id="ARBA00001974"/>
    </source>
</evidence>